<organism evidence="2 3">
    <name type="scientific">Colletotrichum kahawae</name>
    <name type="common">Coffee berry disease fungus</name>
    <dbReference type="NCBI Taxonomy" id="34407"/>
    <lineage>
        <taxon>Eukaryota</taxon>
        <taxon>Fungi</taxon>
        <taxon>Dikarya</taxon>
        <taxon>Ascomycota</taxon>
        <taxon>Pezizomycotina</taxon>
        <taxon>Sordariomycetes</taxon>
        <taxon>Hypocreomycetidae</taxon>
        <taxon>Glomerellales</taxon>
        <taxon>Glomerellaceae</taxon>
        <taxon>Colletotrichum</taxon>
        <taxon>Colletotrichum gloeosporioides species complex</taxon>
    </lineage>
</organism>
<feature type="region of interest" description="Disordered" evidence="1">
    <location>
        <begin position="1"/>
        <end position="47"/>
    </location>
</feature>
<comment type="caution">
    <text evidence="2">The sequence shown here is derived from an EMBL/GenBank/DDBJ whole genome shotgun (WGS) entry which is preliminary data.</text>
</comment>
<feature type="compositionally biased region" description="Polar residues" evidence="1">
    <location>
        <begin position="1"/>
        <end position="12"/>
    </location>
</feature>
<dbReference type="AlphaFoldDB" id="A0AAD9YAI7"/>
<feature type="region of interest" description="Disordered" evidence="1">
    <location>
        <begin position="246"/>
        <end position="292"/>
    </location>
</feature>
<proteinExistence type="predicted"/>
<feature type="compositionally biased region" description="Low complexity" evidence="1">
    <location>
        <begin position="73"/>
        <end position="85"/>
    </location>
</feature>
<gene>
    <name evidence="2" type="ORF">CKAH01_06319</name>
</gene>
<evidence type="ECO:0000256" key="1">
    <source>
        <dbReference type="SAM" id="MobiDB-lite"/>
    </source>
</evidence>
<sequence length="321" mass="34612">MHEIDSSQMSKQTDARESEPTSWMESWKRGGGIGDADAGAEVPKDAPTVVVVWISDKALRCRRSNNVFKSPYKTKTIITTQKQRSSPPPVPRSHPIQGGGEGRDREEKAGPGKGASTSILASHPSKPVLRAIRNRRAQPVTSVPSEEEQVAATIPSLQANCLPQCDPSQTTIHHNPRKVNKTDEFPLHDGEGHPKKQAFIIAHPTPARPGSSSTANPCLCLAPLHPISLLEQTPTAVEHDPANTRQEIGLNNPAHLLDSGETGDPDGVPPSESPPFSLRYNSRRSPPSHHAAVTVAGHDQNKIPAKHRGHIVPFPVHPASL</sequence>
<feature type="region of interest" description="Disordered" evidence="1">
    <location>
        <begin position="169"/>
        <end position="193"/>
    </location>
</feature>
<feature type="compositionally biased region" description="Basic and acidic residues" evidence="1">
    <location>
        <begin position="180"/>
        <end position="193"/>
    </location>
</feature>
<evidence type="ECO:0000313" key="3">
    <source>
        <dbReference type="Proteomes" id="UP001281614"/>
    </source>
</evidence>
<feature type="compositionally biased region" description="Basic and acidic residues" evidence="1">
    <location>
        <begin position="101"/>
        <end position="110"/>
    </location>
</feature>
<feature type="region of interest" description="Disordered" evidence="1">
    <location>
        <begin position="72"/>
        <end position="127"/>
    </location>
</feature>
<keyword evidence="3" id="KW-1185">Reference proteome</keyword>
<evidence type="ECO:0000313" key="2">
    <source>
        <dbReference type="EMBL" id="KAK2752033.1"/>
    </source>
</evidence>
<protein>
    <submittedName>
        <fullName evidence="2">Uncharacterized protein</fullName>
    </submittedName>
</protein>
<dbReference type="Proteomes" id="UP001281614">
    <property type="component" value="Unassembled WGS sequence"/>
</dbReference>
<reference evidence="2" key="1">
    <citation type="submission" date="2023-02" db="EMBL/GenBank/DDBJ databases">
        <title>Colletotrichum kahawae CIFC_Que2 genome sequencing and assembly.</title>
        <authorList>
            <person name="Baroncelli R."/>
        </authorList>
    </citation>
    <scope>NUCLEOTIDE SEQUENCE</scope>
    <source>
        <strain evidence="2">CIFC_Que2</strain>
    </source>
</reference>
<dbReference type="EMBL" id="VYYT01000256">
    <property type="protein sequence ID" value="KAK2752033.1"/>
    <property type="molecule type" value="Genomic_DNA"/>
</dbReference>
<name>A0AAD9YAI7_COLKA</name>
<accession>A0AAD9YAI7</accession>